<organism evidence="1 2">
    <name type="scientific">Paraburkholderia unamae</name>
    <dbReference type="NCBI Taxonomy" id="219649"/>
    <lineage>
        <taxon>Bacteria</taxon>
        <taxon>Pseudomonadati</taxon>
        <taxon>Pseudomonadota</taxon>
        <taxon>Betaproteobacteria</taxon>
        <taxon>Burkholderiales</taxon>
        <taxon>Burkholderiaceae</taxon>
        <taxon>Paraburkholderia</taxon>
    </lineage>
</organism>
<gene>
    <name evidence="1" type="ORF">C7402_104443</name>
</gene>
<dbReference type="Proteomes" id="UP000245712">
    <property type="component" value="Unassembled WGS sequence"/>
</dbReference>
<accession>A0ABX5KRL4</accession>
<protein>
    <submittedName>
        <fullName evidence="1">Uncharacterized protein</fullName>
    </submittedName>
</protein>
<dbReference type="EMBL" id="QEOB01000004">
    <property type="protein sequence ID" value="PVX85199.1"/>
    <property type="molecule type" value="Genomic_DNA"/>
</dbReference>
<sequence length="38" mass="4094">MGFGELPHGTATDAFQNIARLDGQAIMQSHGGFTKKME</sequence>
<evidence type="ECO:0000313" key="2">
    <source>
        <dbReference type="Proteomes" id="UP000245712"/>
    </source>
</evidence>
<keyword evidence="2" id="KW-1185">Reference proteome</keyword>
<evidence type="ECO:0000313" key="1">
    <source>
        <dbReference type="EMBL" id="PVX85199.1"/>
    </source>
</evidence>
<reference evidence="1 2" key="1">
    <citation type="submission" date="2018-05" db="EMBL/GenBank/DDBJ databases">
        <title>Genomic Encyclopedia of Type Strains, Phase IV (KMG-V): Genome sequencing to study the core and pangenomes of soil and plant-associated prokaryotes.</title>
        <authorList>
            <person name="Whitman W."/>
        </authorList>
    </citation>
    <scope>NUCLEOTIDE SEQUENCE [LARGE SCALE GENOMIC DNA]</scope>
    <source>
        <strain evidence="1 2">SCZa-39</strain>
    </source>
</reference>
<proteinExistence type="predicted"/>
<name>A0ABX5KRL4_9BURK</name>
<comment type="caution">
    <text evidence="1">The sequence shown here is derived from an EMBL/GenBank/DDBJ whole genome shotgun (WGS) entry which is preliminary data.</text>
</comment>